<evidence type="ECO:0000313" key="5">
    <source>
        <dbReference type="Proteomes" id="UP001500729"/>
    </source>
</evidence>
<dbReference type="SUPFAM" id="SSF53187">
    <property type="entry name" value="Zn-dependent exopeptidases"/>
    <property type="match status" value="1"/>
</dbReference>
<sequence>MPARRLSDWCHDRLDAMLADLRLLVTHESPSSRKPLLDKTASAITTWLTDRLGRPDECHRHQHDDCGDLLETVYCGTTATEVVLLGHYDTVWPEGTLADWPFEVRDGEVTGPGVFDMKAGLATGVWALRALRELDLPRPTVRLLFNGDEELGSPHSRARIEEAAAGAAATLVLEPGSGWDVKTERKGVGIFALTTTGVESHAGLDPAAGASAVHALCELVGRLVAAQDLGAGTTINVGTITGGSARNVVAASASCLVDIRVESTEEAERIDRVLAGLRPADPRVTVAVHGRWSRPPMRLTPSGRRLFALADEVATELRGPLGALHVGGGSDANFLAALGFPVLDGLGASGGGAHARHEHVLLEALPHRTALVAGLLHRLTTERV</sequence>
<feature type="domain" description="Peptidase M20 dimerisation" evidence="3">
    <location>
        <begin position="183"/>
        <end position="272"/>
    </location>
</feature>
<keyword evidence="1" id="KW-0479">Metal-binding</keyword>
<dbReference type="InterPro" id="IPR050072">
    <property type="entry name" value="Peptidase_M20A"/>
</dbReference>
<evidence type="ECO:0000259" key="3">
    <source>
        <dbReference type="Pfam" id="PF07687"/>
    </source>
</evidence>
<dbReference type="InterPro" id="IPR017150">
    <property type="entry name" value="Pept_M20_glutamate_carboxypep"/>
</dbReference>
<keyword evidence="2" id="KW-0378">Hydrolase</keyword>
<dbReference type="PANTHER" id="PTHR43808">
    <property type="entry name" value="ACETYLORNITHINE DEACETYLASE"/>
    <property type="match status" value="1"/>
</dbReference>
<dbReference type="Pfam" id="PF07687">
    <property type="entry name" value="M20_dimer"/>
    <property type="match status" value="1"/>
</dbReference>
<dbReference type="InterPro" id="IPR036264">
    <property type="entry name" value="Bact_exopeptidase_dim_dom"/>
</dbReference>
<evidence type="ECO:0000313" key="4">
    <source>
        <dbReference type="EMBL" id="GAA0548774.1"/>
    </source>
</evidence>
<dbReference type="SUPFAM" id="SSF55031">
    <property type="entry name" value="Bacterial exopeptidase dimerisation domain"/>
    <property type="match status" value="1"/>
</dbReference>
<evidence type="ECO:0000256" key="2">
    <source>
        <dbReference type="ARBA" id="ARBA00022801"/>
    </source>
</evidence>
<comment type="caution">
    <text evidence="4">The sequence shown here is derived from an EMBL/GenBank/DDBJ whole genome shotgun (WGS) entry which is preliminary data.</text>
</comment>
<protein>
    <submittedName>
        <fullName evidence="4">M20 family metallopeptidase</fullName>
    </submittedName>
</protein>
<keyword evidence="5" id="KW-1185">Reference proteome</keyword>
<dbReference type="InterPro" id="IPR011650">
    <property type="entry name" value="Peptidase_M20_dimer"/>
</dbReference>
<organism evidence="4 5">
    <name type="scientific">Saccharopolyspora erythraea</name>
    <name type="common">Streptomyces erythraeus</name>
    <dbReference type="NCBI Taxonomy" id="1836"/>
    <lineage>
        <taxon>Bacteria</taxon>
        <taxon>Bacillati</taxon>
        <taxon>Actinomycetota</taxon>
        <taxon>Actinomycetes</taxon>
        <taxon>Pseudonocardiales</taxon>
        <taxon>Pseudonocardiaceae</taxon>
        <taxon>Saccharopolyspora</taxon>
    </lineage>
</organism>
<dbReference type="PANTHER" id="PTHR43808:SF9">
    <property type="entry name" value="BLL0789 PROTEIN"/>
    <property type="match status" value="1"/>
</dbReference>
<name>A0ABN1DPB8_SACER</name>
<dbReference type="RefSeq" id="WP_009948405.1">
    <property type="nucleotide sequence ID" value="NZ_BAAAGS010000046.1"/>
</dbReference>
<dbReference type="PIRSF" id="PIRSF037238">
    <property type="entry name" value="Carboxypeptidase_G2"/>
    <property type="match status" value="1"/>
</dbReference>
<dbReference type="InterPro" id="IPR002933">
    <property type="entry name" value="Peptidase_M20"/>
</dbReference>
<dbReference type="EMBL" id="BAAAGS010000046">
    <property type="protein sequence ID" value="GAA0548774.1"/>
    <property type="molecule type" value="Genomic_DNA"/>
</dbReference>
<accession>A0ABN1DPB8</accession>
<proteinExistence type="predicted"/>
<dbReference type="CDD" id="cd03885">
    <property type="entry name" value="M20_CPDG2"/>
    <property type="match status" value="1"/>
</dbReference>
<dbReference type="Proteomes" id="UP001500729">
    <property type="component" value="Unassembled WGS sequence"/>
</dbReference>
<gene>
    <name evidence="4" type="ORF">GCM10009533_54280</name>
</gene>
<dbReference type="Pfam" id="PF01546">
    <property type="entry name" value="Peptidase_M20"/>
    <property type="match status" value="1"/>
</dbReference>
<dbReference type="Gene3D" id="3.30.70.360">
    <property type="match status" value="1"/>
</dbReference>
<dbReference type="Gene3D" id="3.40.630.10">
    <property type="entry name" value="Zn peptidases"/>
    <property type="match status" value="1"/>
</dbReference>
<evidence type="ECO:0000256" key="1">
    <source>
        <dbReference type="ARBA" id="ARBA00022723"/>
    </source>
</evidence>
<reference evidence="4 5" key="1">
    <citation type="journal article" date="2019" name="Int. J. Syst. Evol. Microbiol.">
        <title>The Global Catalogue of Microorganisms (GCM) 10K type strain sequencing project: providing services to taxonomists for standard genome sequencing and annotation.</title>
        <authorList>
            <consortium name="The Broad Institute Genomics Platform"/>
            <consortium name="The Broad Institute Genome Sequencing Center for Infectious Disease"/>
            <person name="Wu L."/>
            <person name="Ma J."/>
        </authorList>
    </citation>
    <scope>NUCLEOTIDE SEQUENCE [LARGE SCALE GENOMIC DNA]</scope>
    <source>
        <strain evidence="4 5">JCM 10303</strain>
    </source>
</reference>